<dbReference type="AlphaFoldDB" id="E2ZD64"/>
<protein>
    <submittedName>
        <fullName evidence="7">Monogalactosyldiacylglycerol synthase, C-terminal domain protein</fullName>
    </submittedName>
</protein>
<dbReference type="STRING" id="706434.HMPREF9429_01404"/>
<name>E2ZD64_9FIRM</name>
<dbReference type="Pfam" id="PF04101">
    <property type="entry name" value="Glyco_tran_28_C"/>
    <property type="match status" value="1"/>
</dbReference>
<dbReference type="Pfam" id="PF06925">
    <property type="entry name" value="MGDG_synth"/>
    <property type="match status" value="1"/>
</dbReference>
<proteinExistence type="inferred from homology"/>
<keyword evidence="3" id="KW-0328">Glycosyltransferase</keyword>
<comment type="subcellular location">
    <subcellularLocation>
        <location evidence="1">Membrane</location>
    </subcellularLocation>
</comment>
<comment type="similarity">
    <text evidence="2">Belongs to the glycosyltransferase 28 family.</text>
</comment>
<dbReference type="PANTHER" id="PTHR43025:SF3">
    <property type="entry name" value="MONOGALACTOSYLDIACYLGLYCEROL SYNTHASE 1, CHLOROPLASTIC"/>
    <property type="match status" value="1"/>
</dbReference>
<feature type="domain" description="Diacylglycerol glucosyltransferase N-terminal" evidence="6">
    <location>
        <begin position="16"/>
        <end position="181"/>
    </location>
</feature>
<evidence type="ECO:0000313" key="8">
    <source>
        <dbReference type="Proteomes" id="UP000003195"/>
    </source>
</evidence>
<reference evidence="7 8" key="1">
    <citation type="submission" date="2010-08" db="EMBL/GenBank/DDBJ databases">
        <authorList>
            <person name="Weinstock G."/>
            <person name="Sodergren E."/>
            <person name="Clifton S."/>
            <person name="Fulton L."/>
            <person name="Fulton B."/>
            <person name="Courtney L."/>
            <person name="Fronick C."/>
            <person name="Harrison M."/>
            <person name="Strong C."/>
            <person name="Farmer C."/>
            <person name="Delahaunty K."/>
            <person name="Markovic C."/>
            <person name="Hall O."/>
            <person name="Minx P."/>
            <person name="Tomlinson C."/>
            <person name="Mitreva M."/>
            <person name="Hou S."/>
            <person name="Chen J."/>
            <person name="Wollam A."/>
            <person name="Pepin K.H."/>
            <person name="Johnson M."/>
            <person name="Bhonagiri V."/>
            <person name="Zhang X."/>
            <person name="Suruliraj S."/>
            <person name="Warren W."/>
            <person name="Chinwalla A."/>
            <person name="Mardis E.R."/>
            <person name="Wilson R.K."/>
        </authorList>
    </citation>
    <scope>NUCLEOTIDE SEQUENCE [LARGE SCALE GENOMIC DNA]</scope>
    <source>
        <strain evidence="7 8">F0359</strain>
    </source>
</reference>
<evidence type="ECO:0000259" key="5">
    <source>
        <dbReference type="Pfam" id="PF04101"/>
    </source>
</evidence>
<dbReference type="eggNOG" id="COG0707">
    <property type="taxonomic scope" value="Bacteria"/>
</dbReference>
<evidence type="ECO:0000256" key="3">
    <source>
        <dbReference type="ARBA" id="ARBA00022676"/>
    </source>
</evidence>
<dbReference type="InterPro" id="IPR050519">
    <property type="entry name" value="Glycosyltransf_28_UgtP"/>
</dbReference>
<dbReference type="Proteomes" id="UP000003195">
    <property type="component" value="Unassembled WGS sequence"/>
</dbReference>
<dbReference type="InterPro" id="IPR007235">
    <property type="entry name" value="Glyco_trans_28_C"/>
</dbReference>
<feature type="domain" description="Glycosyl transferase family 28 C-terminal" evidence="5">
    <location>
        <begin position="205"/>
        <end position="345"/>
    </location>
</feature>
<dbReference type="Gene3D" id="3.40.50.2000">
    <property type="entry name" value="Glycogen Phosphorylase B"/>
    <property type="match status" value="2"/>
</dbReference>
<gene>
    <name evidence="7" type="ORF">HMPREF9429_01404</name>
</gene>
<dbReference type="PANTHER" id="PTHR43025">
    <property type="entry name" value="MONOGALACTOSYLDIACYLGLYCEROL SYNTHASE"/>
    <property type="match status" value="1"/>
</dbReference>
<dbReference type="RefSeq" id="WP_006942594.1">
    <property type="nucleotide sequence ID" value="NZ_GL538208.1"/>
</dbReference>
<organism evidence="7 8">
    <name type="scientific">Megasphaera micronuciformis F0359</name>
    <dbReference type="NCBI Taxonomy" id="706434"/>
    <lineage>
        <taxon>Bacteria</taxon>
        <taxon>Bacillati</taxon>
        <taxon>Bacillota</taxon>
        <taxon>Negativicutes</taxon>
        <taxon>Veillonellales</taxon>
        <taxon>Veillonellaceae</taxon>
        <taxon>Megasphaera</taxon>
    </lineage>
</organism>
<evidence type="ECO:0000313" key="7">
    <source>
        <dbReference type="EMBL" id="EFQ03730.1"/>
    </source>
</evidence>
<dbReference type="EMBL" id="AECS01000038">
    <property type="protein sequence ID" value="EFQ03730.1"/>
    <property type="molecule type" value="Genomic_DNA"/>
</dbReference>
<evidence type="ECO:0000259" key="6">
    <source>
        <dbReference type="Pfam" id="PF06925"/>
    </source>
</evidence>
<accession>E2ZD64</accession>
<dbReference type="GO" id="GO:0016758">
    <property type="term" value="F:hexosyltransferase activity"/>
    <property type="evidence" value="ECO:0007669"/>
    <property type="project" value="InterPro"/>
</dbReference>
<dbReference type="GO" id="GO:0009247">
    <property type="term" value="P:glycolipid biosynthetic process"/>
    <property type="evidence" value="ECO:0007669"/>
    <property type="project" value="InterPro"/>
</dbReference>
<dbReference type="HOGENOM" id="CLU_028367_0_1_9"/>
<keyword evidence="4" id="KW-0808">Transferase</keyword>
<comment type="caution">
    <text evidence="7">The sequence shown here is derived from an EMBL/GenBank/DDBJ whole genome shotgun (WGS) entry which is preliminary data.</text>
</comment>
<evidence type="ECO:0000256" key="4">
    <source>
        <dbReference type="ARBA" id="ARBA00022679"/>
    </source>
</evidence>
<dbReference type="InterPro" id="IPR009695">
    <property type="entry name" value="Diacylglyc_glucosyltr_N"/>
</dbReference>
<dbReference type="SUPFAM" id="SSF53756">
    <property type="entry name" value="UDP-Glycosyltransferase/glycogen phosphorylase"/>
    <property type="match status" value="1"/>
</dbReference>
<evidence type="ECO:0000256" key="2">
    <source>
        <dbReference type="ARBA" id="ARBA00006962"/>
    </source>
</evidence>
<sequence length="384" mass="42688">MTKKILIMSASIGTGHTQAARAIEEYMGKNCIDYDVEHVDFISNDVLSIDNLVKETYIKILDLFPLVYDLMYYSSQGYKKGMIVKTLFAWGLKRRMSRILEEKRPDIIVCTHPFPAGAASLLKRQKKTTVPVVGVITDFAIHSLWIYPQIDKYFVAAPHLKDLLVDQGVADHKVFVSGIPVRTAFTEEHWSVKAAEAGHRNVLLMGGGLGMGSIKDSLLLLDRLDCIDSFSVVTGHNADLFDDLSQLQKDLKHDVKIFGYTNQVAALMAQASLLVTKPGALTCTEAAAVGVPSVFYSPIPGQEEANASYMQEKGCARWVKSQNRLVEAVADLLQHTERLGHMSQACRFCRRDGAEVVSRGVLQMLEERKQKIYYPSGMTPESIS</sequence>
<evidence type="ECO:0000256" key="1">
    <source>
        <dbReference type="ARBA" id="ARBA00004370"/>
    </source>
</evidence>
<dbReference type="OrthoDB" id="9815663at2"/>
<keyword evidence="8" id="KW-1185">Reference proteome</keyword>
<dbReference type="GO" id="GO:0016020">
    <property type="term" value="C:membrane"/>
    <property type="evidence" value="ECO:0007669"/>
    <property type="project" value="UniProtKB-SubCell"/>
</dbReference>